<proteinExistence type="predicted"/>
<dbReference type="Proteomes" id="UP000018936">
    <property type="component" value="Unassembled WGS sequence"/>
</dbReference>
<evidence type="ECO:0000313" key="3">
    <source>
        <dbReference type="Proteomes" id="UP000018936"/>
    </source>
</evidence>
<sequence>EGRKEGERGKGRWKEGRERGREERKGQGWKEGRKERDREGGKKGGRKEGRQETDSGKKGGREGRRKESGTGKVERREGGTEEGRRKRDRDETIKTELFLDPTFNLLPRSKKRRFMGSCQEGSQYCLPVPDFIGLFKAFATSTFDIRNSFPALDVKPTRRSKSTQFGGLLHLPLLKRFVEVKKKKPVGFN</sequence>
<feature type="non-terminal residue" evidence="2">
    <location>
        <position position="1"/>
    </location>
</feature>
<organism evidence="2 3">
    <name type="scientific">Ophiophagus hannah</name>
    <name type="common">King cobra</name>
    <name type="synonym">Naja hannah</name>
    <dbReference type="NCBI Taxonomy" id="8665"/>
    <lineage>
        <taxon>Eukaryota</taxon>
        <taxon>Metazoa</taxon>
        <taxon>Chordata</taxon>
        <taxon>Craniata</taxon>
        <taxon>Vertebrata</taxon>
        <taxon>Euteleostomi</taxon>
        <taxon>Lepidosauria</taxon>
        <taxon>Squamata</taxon>
        <taxon>Bifurcata</taxon>
        <taxon>Unidentata</taxon>
        <taxon>Episquamata</taxon>
        <taxon>Toxicofera</taxon>
        <taxon>Serpentes</taxon>
        <taxon>Colubroidea</taxon>
        <taxon>Elapidae</taxon>
        <taxon>Elapinae</taxon>
        <taxon>Ophiophagus</taxon>
    </lineage>
</organism>
<evidence type="ECO:0000256" key="1">
    <source>
        <dbReference type="SAM" id="MobiDB-lite"/>
    </source>
</evidence>
<feature type="region of interest" description="Disordered" evidence="1">
    <location>
        <begin position="1"/>
        <end position="93"/>
    </location>
</feature>
<accession>V8PEC0</accession>
<protein>
    <submittedName>
        <fullName evidence="2">Cyclic nucleotide-gated cation channel beta-1</fullName>
    </submittedName>
</protein>
<comment type="caution">
    <text evidence="2">The sequence shown here is derived from an EMBL/GenBank/DDBJ whole genome shotgun (WGS) entry which is preliminary data.</text>
</comment>
<keyword evidence="3" id="KW-1185">Reference proteome</keyword>
<name>V8PEC0_OPHHA</name>
<dbReference type="AlphaFoldDB" id="V8PEC0"/>
<gene>
    <name evidence="2" type="primary">CNGB1</name>
    <name evidence="2" type="ORF">L345_01854</name>
</gene>
<evidence type="ECO:0000313" key="2">
    <source>
        <dbReference type="EMBL" id="ETE72306.1"/>
    </source>
</evidence>
<reference evidence="2 3" key="1">
    <citation type="journal article" date="2013" name="Proc. Natl. Acad. Sci. U.S.A.">
        <title>The king cobra genome reveals dynamic gene evolution and adaptation in the snake venom system.</title>
        <authorList>
            <person name="Vonk F.J."/>
            <person name="Casewell N.R."/>
            <person name="Henkel C.V."/>
            <person name="Heimberg A.M."/>
            <person name="Jansen H.J."/>
            <person name="McCleary R.J."/>
            <person name="Kerkkamp H.M."/>
            <person name="Vos R.A."/>
            <person name="Guerreiro I."/>
            <person name="Calvete J.J."/>
            <person name="Wuster W."/>
            <person name="Woods A.E."/>
            <person name="Logan J.M."/>
            <person name="Harrison R.A."/>
            <person name="Castoe T.A."/>
            <person name="de Koning A.P."/>
            <person name="Pollock D.D."/>
            <person name="Yandell M."/>
            <person name="Calderon D."/>
            <person name="Renjifo C."/>
            <person name="Currier R.B."/>
            <person name="Salgado D."/>
            <person name="Pla D."/>
            <person name="Sanz L."/>
            <person name="Hyder A.S."/>
            <person name="Ribeiro J.M."/>
            <person name="Arntzen J.W."/>
            <person name="van den Thillart G.E."/>
            <person name="Boetzer M."/>
            <person name="Pirovano W."/>
            <person name="Dirks R.P."/>
            <person name="Spaink H.P."/>
            <person name="Duboule D."/>
            <person name="McGlinn E."/>
            <person name="Kini R.M."/>
            <person name="Richardson M.K."/>
        </authorList>
    </citation>
    <scope>NUCLEOTIDE SEQUENCE</scope>
    <source>
        <tissue evidence="2">Blood</tissue>
    </source>
</reference>
<dbReference type="EMBL" id="AZIM01000241">
    <property type="protein sequence ID" value="ETE72306.1"/>
    <property type="molecule type" value="Genomic_DNA"/>
</dbReference>